<protein>
    <submittedName>
        <fullName evidence="2">Uncharacterized protein</fullName>
    </submittedName>
</protein>
<feature type="transmembrane region" description="Helical" evidence="1">
    <location>
        <begin position="130"/>
        <end position="151"/>
    </location>
</feature>
<dbReference type="AlphaFoldDB" id="A0AAU7EKN0"/>
<sequence length="394" mass="46338">MTTKFKNIFNYSNRYYAIGISKVNDVLEYQLIEILFKNNELTIEKRFFSNNFESIFTPQLNKDYPIILHIEGDNIIHKEVENKTGYRNDLIFKANPEEFYFFEYHQNETVFVSVSRKHHIDTIIKQISDIHFFIIHISFGPFIMANLLPIVKDYNRISSSNYTLEISDNKVLSFNNIQTQQKEYQINGDTLNQRELPLVASFLDYKYPNLAIEFDKEFLNRNKAEFKFKKRFKIAWIFTLAFFLTTLSLSHYLLGFYMNSLAEKESLNVLTQQTIVKVNTLKDEKILKEKILLSSGISNKSFLTKYIMDIGNSVSQNIVLNAIQVIPPVKKTKALEKINFDISVVKIIGECENNKMFNDWLKKLESLAWIKKLDIEDYSQETKTENTFTIKIKI</sequence>
<dbReference type="EMBL" id="CP155618">
    <property type="protein sequence ID" value="XBL15935.1"/>
    <property type="molecule type" value="Genomic_DNA"/>
</dbReference>
<dbReference type="Proteomes" id="UP001224325">
    <property type="component" value="Chromosome"/>
</dbReference>
<evidence type="ECO:0000313" key="3">
    <source>
        <dbReference type="Proteomes" id="UP001224325"/>
    </source>
</evidence>
<keyword evidence="1" id="KW-0812">Transmembrane</keyword>
<evidence type="ECO:0000313" key="2">
    <source>
        <dbReference type="EMBL" id="XBL15935.1"/>
    </source>
</evidence>
<dbReference type="KEGG" id="mlil:QLS71_007935"/>
<keyword evidence="3" id="KW-1185">Reference proteome</keyword>
<name>A0AAU7EKN0_9FLAO</name>
<organism evidence="2 3">
    <name type="scientific">Mariniflexile litorale</name>
    <dbReference type="NCBI Taxonomy" id="3045158"/>
    <lineage>
        <taxon>Bacteria</taxon>
        <taxon>Pseudomonadati</taxon>
        <taxon>Bacteroidota</taxon>
        <taxon>Flavobacteriia</taxon>
        <taxon>Flavobacteriales</taxon>
        <taxon>Flavobacteriaceae</taxon>
        <taxon>Mariniflexile</taxon>
    </lineage>
</organism>
<reference evidence="2" key="1">
    <citation type="submission" date="2024-04" db="EMBL/GenBank/DDBJ databases">
        <title>Mariniflexile litorale, isolated from the shallow sediments of the Sea of Japan.</title>
        <authorList>
            <person name="Romanenko L."/>
            <person name="Isaeva M."/>
        </authorList>
    </citation>
    <scope>NUCLEOTIDE SEQUENCE [LARGE SCALE GENOMIC DNA]</scope>
    <source>
        <strain evidence="2">KMM 9835</strain>
    </source>
</reference>
<keyword evidence="1" id="KW-1133">Transmembrane helix</keyword>
<keyword evidence="1" id="KW-0472">Membrane</keyword>
<evidence type="ECO:0000256" key="1">
    <source>
        <dbReference type="SAM" id="Phobius"/>
    </source>
</evidence>
<gene>
    <name evidence="2" type="ORF">QLS71_007935</name>
</gene>
<accession>A0AAU7EKN0</accession>
<proteinExistence type="predicted"/>
<feature type="transmembrane region" description="Helical" evidence="1">
    <location>
        <begin position="234"/>
        <end position="258"/>
    </location>
</feature>
<dbReference type="RefSeq" id="WP_308993689.1">
    <property type="nucleotide sequence ID" value="NZ_CP155618.1"/>
</dbReference>